<comment type="function">
    <text evidence="1 6">Required for the transposition of the insertion element.</text>
</comment>
<proteinExistence type="inferred from homology"/>
<gene>
    <name evidence="7" type="ORF">J2S20_001378</name>
</gene>
<reference evidence="7" key="1">
    <citation type="submission" date="2023-07" db="EMBL/GenBank/DDBJ databases">
        <title>Genomic Encyclopedia of Type Strains, Phase IV (KMG-IV): sequencing the most valuable type-strain genomes for metagenomic binning, comparative biology and taxonomic classification.</title>
        <authorList>
            <person name="Goeker M."/>
        </authorList>
    </citation>
    <scope>NUCLEOTIDE SEQUENCE</scope>
    <source>
        <strain evidence="7">DSM 19659</strain>
    </source>
</reference>
<dbReference type="GO" id="GO:0004803">
    <property type="term" value="F:transposase activity"/>
    <property type="evidence" value="ECO:0007669"/>
    <property type="project" value="UniProtKB-UniRule"/>
</dbReference>
<evidence type="ECO:0000256" key="2">
    <source>
        <dbReference type="ARBA" id="ARBA00010961"/>
    </source>
</evidence>
<dbReference type="NCBIfam" id="NF033543">
    <property type="entry name" value="transpos_IS256"/>
    <property type="match status" value="1"/>
</dbReference>
<name>A0AAE3VAC4_9FIRM</name>
<keyword evidence="5 6" id="KW-0233">DNA recombination</keyword>
<dbReference type="EMBL" id="JAUSTO010000007">
    <property type="protein sequence ID" value="MDQ0152684.1"/>
    <property type="molecule type" value="Genomic_DNA"/>
</dbReference>
<keyword evidence="6" id="KW-0814">Transposable element</keyword>
<organism evidence="7 8">
    <name type="scientific">Moryella indoligenes</name>
    <dbReference type="NCBI Taxonomy" id="371674"/>
    <lineage>
        <taxon>Bacteria</taxon>
        <taxon>Bacillati</taxon>
        <taxon>Bacillota</taxon>
        <taxon>Clostridia</taxon>
        <taxon>Lachnospirales</taxon>
        <taxon>Lachnospiraceae</taxon>
        <taxon>Moryella</taxon>
    </lineage>
</organism>
<dbReference type="AlphaFoldDB" id="A0AAE3VAC4"/>
<dbReference type="GO" id="GO:0006313">
    <property type="term" value="P:DNA transposition"/>
    <property type="evidence" value="ECO:0007669"/>
    <property type="project" value="UniProtKB-UniRule"/>
</dbReference>
<dbReference type="PANTHER" id="PTHR33217:SF8">
    <property type="entry name" value="MUTATOR FAMILY TRANSPOSASE"/>
    <property type="match status" value="1"/>
</dbReference>
<comment type="caution">
    <text evidence="7">The sequence shown here is derived from an EMBL/GenBank/DDBJ whole genome shotgun (WGS) entry which is preliminary data.</text>
</comment>
<dbReference type="RefSeq" id="WP_416389000.1">
    <property type="nucleotide sequence ID" value="NZ_JAUSTO010000007.1"/>
</dbReference>
<keyword evidence="8" id="KW-1185">Reference proteome</keyword>
<dbReference type="GO" id="GO:0003677">
    <property type="term" value="F:DNA binding"/>
    <property type="evidence" value="ECO:0007669"/>
    <property type="project" value="UniProtKB-UniRule"/>
</dbReference>
<evidence type="ECO:0000256" key="3">
    <source>
        <dbReference type="ARBA" id="ARBA00022578"/>
    </source>
</evidence>
<evidence type="ECO:0000256" key="6">
    <source>
        <dbReference type="RuleBase" id="RU365089"/>
    </source>
</evidence>
<sequence>MARRKLDTPQKAALREMMSSCIKENAADIKNGTDINSVMRDMMSILLEGTLDAEMDEELGYSKYDYQNKDTDNCRNGHSTKTMHTSYGDMDIEVPRDRKGEFEPQVVKRYQNTVTQDMEEKILSMYAKGMTTSDIESHMRELYDIEISDSTISRVTDKILPIVKEWQERPLEGIYAVVFLDAIHYHVRSEGRIVKRAVYIVIGIDMSGKKDVLGMYVGENESAKFWLSIMNSLKNRGVQDILIACVDGLTGFPQAIKAVFPQTKIQQCIIHQIRNSTKYVSYKDLKKRMADLKAVYSAPDETTALANLEEFGEKWNVKYPKIYKSWKEKWPVLSTYFKYPEAVRRLIYTTNTIEGFNRQLRKVTKSKTVFPSDDSLLKMLYLAMIDITKKWTGHRQDWGQIHSQLEIYFEERLEGHIY</sequence>
<dbReference type="PANTHER" id="PTHR33217">
    <property type="entry name" value="TRANSPOSASE FOR INSERTION SEQUENCE ELEMENT IS1081"/>
    <property type="match status" value="1"/>
</dbReference>
<evidence type="ECO:0000313" key="8">
    <source>
        <dbReference type="Proteomes" id="UP001241537"/>
    </source>
</evidence>
<dbReference type="Pfam" id="PF00872">
    <property type="entry name" value="Transposase_mut"/>
    <property type="match status" value="1"/>
</dbReference>
<evidence type="ECO:0000256" key="5">
    <source>
        <dbReference type="ARBA" id="ARBA00023172"/>
    </source>
</evidence>
<evidence type="ECO:0000256" key="4">
    <source>
        <dbReference type="ARBA" id="ARBA00023125"/>
    </source>
</evidence>
<dbReference type="InterPro" id="IPR001207">
    <property type="entry name" value="Transposase_mutator"/>
</dbReference>
<accession>A0AAE3VAC4</accession>
<evidence type="ECO:0000313" key="7">
    <source>
        <dbReference type="EMBL" id="MDQ0152684.1"/>
    </source>
</evidence>
<keyword evidence="3 6" id="KW-0815">Transposition</keyword>
<evidence type="ECO:0000256" key="1">
    <source>
        <dbReference type="ARBA" id="ARBA00002190"/>
    </source>
</evidence>
<dbReference type="PROSITE" id="PS01007">
    <property type="entry name" value="TRANSPOSASE_MUTATOR"/>
    <property type="match status" value="1"/>
</dbReference>
<dbReference type="Proteomes" id="UP001241537">
    <property type="component" value="Unassembled WGS sequence"/>
</dbReference>
<keyword evidence="4 6" id="KW-0238">DNA-binding</keyword>
<protein>
    <recommendedName>
        <fullName evidence="6">Mutator family transposase</fullName>
    </recommendedName>
</protein>
<comment type="similarity">
    <text evidence="2 6">Belongs to the transposase mutator family.</text>
</comment>